<evidence type="ECO:0000256" key="4">
    <source>
        <dbReference type="ARBA" id="ARBA00022679"/>
    </source>
</evidence>
<evidence type="ECO:0000256" key="18">
    <source>
        <dbReference type="ARBA" id="ARBA00023268"/>
    </source>
</evidence>
<name>A0ABX8J9W8_9BACT</name>
<dbReference type="CDD" id="cd04865">
    <property type="entry name" value="LigD_Pol_like_2"/>
    <property type="match status" value="1"/>
</dbReference>
<evidence type="ECO:0000256" key="3">
    <source>
        <dbReference type="ARBA" id="ARBA00022598"/>
    </source>
</evidence>
<evidence type="ECO:0000256" key="9">
    <source>
        <dbReference type="ARBA" id="ARBA00022763"/>
    </source>
</evidence>
<dbReference type="InterPro" id="IPR012309">
    <property type="entry name" value="DNA_ligase_ATP-dep_C"/>
</dbReference>
<keyword evidence="8" id="KW-0547">Nucleotide-binding</keyword>
<dbReference type="InterPro" id="IPR014145">
    <property type="entry name" value="LigD_pol_dom"/>
</dbReference>
<evidence type="ECO:0000256" key="5">
    <source>
        <dbReference type="ARBA" id="ARBA00022695"/>
    </source>
</evidence>
<evidence type="ECO:0000256" key="14">
    <source>
        <dbReference type="ARBA" id="ARBA00023125"/>
    </source>
</evidence>
<evidence type="ECO:0000256" key="8">
    <source>
        <dbReference type="ARBA" id="ARBA00022741"/>
    </source>
</evidence>
<dbReference type="PROSITE" id="PS50160">
    <property type="entry name" value="DNA_LIGASE_A3"/>
    <property type="match status" value="1"/>
</dbReference>
<evidence type="ECO:0000256" key="12">
    <source>
        <dbReference type="ARBA" id="ARBA00022840"/>
    </source>
</evidence>
<evidence type="ECO:0000313" key="24">
    <source>
        <dbReference type="Proteomes" id="UP000683557"/>
    </source>
</evidence>
<keyword evidence="7" id="KW-0479">Metal-binding</keyword>
<reference evidence="23 24" key="1">
    <citation type="submission" date="2021-06" db="EMBL/GenBank/DDBJ databases">
        <title>Gemonas diversity in paddy soil.</title>
        <authorList>
            <person name="Liu G."/>
        </authorList>
    </citation>
    <scope>NUCLEOTIDE SEQUENCE [LARGE SCALE GENOMIC DNA]</scope>
    <source>
        <strain evidence="23 24">RG10</strain>
    </source>
</reference>
<dbReference type="Proteomes" id="UP000683557">
    <property type="component" value="Chromosome"/>
</dbReference>
<dbReference type="Pfam" id="PF21686">
    <property type="entry name" value="LigD_Prim-Pol"/>
    <property type="match status" value="1"/>
</dbReference>
<dbReference type="NCBIfam" id="TIGR02776">
    <property type="entry name" value="NHEJ_ligase_prk"/>
    <property type="match status" value="1"/>
</dbReference>
<keyword evidence="13" id="KW-0239">DNA-directed DNA polymerase</keyword>
<dbReference type="PANTHER" id="PTHR42705:SF2">
    <property type="entry name" value="BIFUNCTIONAL NON-HOMOLOGOUS END JOINING PROTEIN LIGD"/>
    <property type="match status" value="1"/>
</dbReference>
<evidence type="ECO:0000256" key="20">
    <source>
        <dbReference type="ARBA" id="ARBA00034003"/>
    </source>
</evidence>
<keyword evidence="14" id="KW-0238">DNA-binding</keyword>
<dbReference type="CDD" id="cd07906">
    <property type="entry name" value="Adenylation_DNA_ligase_LigD_LigC"/>
    <property type="match status" value="1"/>
</dbReference>
<protein>
    <recommendedName>
        <fullName evidence="2">DNA ligase (ATP)</fullName>
        <ecNumber evidence="2">6.5.1.1</ecNumber>
    </recommendedName>
    <alternativeName>
        <fullName evidence="19">NHEJ DNA polymerase</fullName>
    </alternativeName>
</protein>
<keyword evidence="12" id="KW-0067">ATP-binding</keyword>
<evidence type="ECO:0000259" key="22">
    <source>
        <dbReference type="PROSITE" id="PS50160"/>
    </source>
</evidence>
<keyword evidence="9" id="KW-0227">DNA damage</keyword>
<evidence type="ECO:0000256" key="6">
    <source>
        <dbReference type="ARBA" id="ARBA00022722"/>
    </source>
</evidence>
<keyword evidence="6" id="KW-0540">Nuclease</keyword>
<proteinExistence type="predicted"/>
<dbReference type="Pfam" id="PF13298">
    <property type="entry name" value="LigD_N"/>
    <property type="match status" value="1"/>
</dbReference>
<evidence type="ECO:0000256" key="16">
    <source>
        <dbReference type="ARBA" id="ARBA00023204"/>
    </source>
</evidence>
<dbReference type="InterPro" id="IPR052171">
    <property type="entry name" value="NHEJ_LigD"/>
</dbReference>
<keyword evidence="3 23" id="KW-0436">Ligase</keyword>
<evidence type="ECO:0000256" key="1">
    <source>
        <dbReference type="ARBA" id="ARBA00001936"/>
    </source>
</evidence>
<evidence type="ECO:0000256" key="7">
    <source>
        <dbReference type="ARBA" id="ARBA00022723"/>
    </source>
</evidence>
<dbReference type="RefSeq" id="WP_216800176.1">
    <property type="nucleotide sequence ID" value="NZ_CP076723.1"/>
</dbReference>
<organism evidence="23 24">
    <name type="scientific">Geomonas oryzisoli</name>
    <dbReference type="NCBI Taxonomy" id="2847992"/>
    <lineage>
        <taxon>Bacteria</taxon>
        <taxon>Pseudomonadati</taxon>
        <taxon>Thermodesulfobacteriota</taxon>
        <taxon>Desulfuromonadia</taxon>
        <taxon>Geobacterales</taxon>
        <taxon>Geobacteraceae</taxon>
        <taxon>Geomonas</taxon>
    </lineage>
</organism>
<dbReference type="InterPro" id="IPR014144">
    <property type="entry name" value="LigD_PE_domain"/>
</dbReference>
<keyword evidence="24" id="KW-1185">Reference proteome</keyword>
<evidence type="ECO:0000256" key="21">
    <source>
        <dbReference type="SAM" id="MobiDB-lite"/>
    </source>
</evidence>
<feature type="region of interest" description="Disordered" evidence="21">
    <location>
        <begin position="568"/>
        <end position="598"/>
    </location>
</feature>
<feature type="region of interest" description="Disordered" evidence="21">
    <location>
        <begin position="194"/>
        <end position="261"/>
    </location>
</feature>
<dbReference type="PROSITE" id="PS00333">
    <property type="entry name" value="DNA_LIGASE_A2"/>
    <property type="match status" value="1"/>
</dbReference>
<keyword evidence="4" id="KW-0808">Transferase</keyword>
<comment type="catalytic activity">
    <reaction evidence="20">
        <text>ATP + (deoxyribonucleotide)n-3'-hydroxyl + 5'-phospho-(deoxyribonucleotide)m = (deoxyribonucleotide)n+m + AMP + diphosphate.</text>
        <dbReference type="EC" id="6.5.1.1"/>
    </reaction>
</comment>
<keyword evidence="5" id="KW-0548">Nucleotidyltransferase</keyword>
<evidence type="ECO:0000256" key="19">
    <source>
        <dbReference type="ARBA" id="ARBA00029943"/>
    </source>
</evidence>
<keyword evidence="11" id="KW-0269">Exonuclease</keyword>
<dbReference type="Pfam" id="PF04679">
    <property type="entry name" value="DNA_ligase_A_C"/>
    <property type="match status" value="1"/>
</dbReference>
<keyword evidence="18" id="KW-0511">Multifunctional enzyme</keyword>
<dbReference type="NCBIfam" id="TIGR02777">
    <property type="entry name" value="LigD_PE_dom"/>
    <property type="match status" value="1"/>
</dbReference>
<comment type="cofactor">
    <cofactor evidence="1">
        <name>Mn(2+)</name>
        <dbReference type="ChEBI" id="CHEBI:29035"/>
    </cofactor>
</comment>
<feature type="compositionally biased region" description="Pro residues" evidence="21">
    <location>
        <begin position="570"/>
        <end position="590"/>
    </location>
</feature>
<feature type="compositionally biased region" description="Basic and acidic residues" evidence="21">
    <location>
        <begin position="1"/>
        <end position="14"/>
    </location>
</feature>
<dbReference type="NCBIfam" id="TIGR02779">
    <property type="entry name" value="NHEJ_ligase_lig"/>
    <property type="match status" value="1"/>
</dbReference>
<evidence type="ECO:0000256" key="10">
    <source>
        <dbReference type="ARBA" id="ARBA00022801"/>
    </source>
</evidence>
<keyword evidence="15" id="KW-0233">DNA recombination</keyword>
<dbReference type="NCBIfam" id="TIGR02778">
    <property type="entry name" value="ligD_pol"/>
    <property type="match status" value="1"/>
</dbReference>
<keyword evidence="10" id="KW-0378">Hydrolase</keyword>
<feature type="compositionally biased region" description="Low complexity" evidence="21">
    <location>
        <begin position="204"/>
        <end position="260"/>
    </location>
</feature>
<dbReference type="CDD" id="cd07971">
    <property type="entry name" value="OBF_DNA_ligase_LigD"/>
    <property type="match status" value="1"/>
</dbReference>
<evidence type="ECO:0000256" key="2">
    <source>
        <dbReference type="ARBA" id="ARBA00012727"/>
    </source>
</evidence>
<evidence type="ECO:0000256" key="15">
    <source>
        <dbReference type="ARBA" id="ARBA00023172"/>
    </source>
</evidence>
<dbReference type="InterPro" id="IPR012310">
    <property type="entry name" value="DNA_ligase_ATP-dep_cent"/>
</dbReference>
<gene>
    <name evidence="23" type="primary">ligD</name>
    <name evidence="23" type="ORF">KP004_20250</name>
</gene>
<dbReference type="EMBL" id="CP076723">
    <property type="protein sequence ID" value="QWV93459.1"/>
    <property type="molecule type" value="Genomic_DNA"/>
</dbReference>
<dbReference type="Pfam" id="PF01068">
    <property type="entry name" value="DNA_ligase_A_M"/>
    <property type="match status" value="1"/>
</dbReference>
<feature type="domain" description="ATP-dependent DNA ligase family profile" evidence="22">
    <location>
        <begin position="353"/>
        <end position="488"/>
    </location>
</feature>
<keyword evidence="17" id="KW-0464">Manganese</keyword>
<dbReference type="EC" id="6.5.1.1" evidence="2"/>
<sequence>MGLEEYQRKRDLSRTPEPAGSGARSARALRFVVHKHAASHLHYDFRLELDGVLKSWAIPKGPSLDPAVKRLAMMVEDHPYEYGDFEGVIPKGNYGAGEVIIWDTGTFHASGSEAPERSLELLREGLQKGDLKFVLHGEKLNGEFALVRIKGDKGNSWLLIKKKDPFVSSDDVTLLDRSVVSNATIEDVRAGRMPQRVSVQARQPGAAAPAPLHPSSPLLGEEQATGAPPTPPAESATPTTPTNSPGSTGSTGSTGSIRSTVSAGTPMLATSAAESFDDPDWLFEIKLDGYRALAEVSGSKVSLYSRNNLSFNKKFPTVVAALASLGVDAIFDGEVVALDDSGRSYFQLLQNYQRTGRGNIAYFVFDLLYLNGEDLRNQPLLARKERLRALLPDLADIRYSDHVMEYGREFFELARQNNLEGILAKRAASLYQAGRRSKEWLKIKVRLQQEAVICGFTQPRRSRKGFGALVLGVYEDDRLVCIGFAGGGFDDAGLKEMYDLLQPLVQDSSPFQQPVKSDMPVTWVRPELVCEVEFSEWTDENVMRQPIYLGLREDKDPKGVVRELVASAAAPPPKPAAPPPPPAPSQPAPPAKTSSGKRGREELMILDGHRLELSNLDKVFWPDQGYTKGDVVNYYRTMAHAMLPHLVDRPESLYRTPNGIAEPGFFQKEAGELPPAWITTREIYSKHVDKNIKFFVCQDEATLVYMANLGCIEINPWLSRLQNLDYPDYFVIDLDPEDIPFAKVIETALAVREVLDKAGAVSFPKTSGATGIHIYVPLGARYDYDAAGEFAKVIATLVHHKVPDFTSILRSPKLRQKKVYLDFLQNKPGQTLAAPYSIRPRPGATVSAPLKWEEVKPGLDPSRFTIATMPGRLEHLGDLFAGVLGPGIDLEQCIENLERG</sequence>
<dbReference type="InterPro" id="IPR014146">
    <property type="entry name" value="LigD_ligase_dom"/>
</dbReference>
<feature type="region of interest" description="Disordered" evidence="21">
    <location>
        <begin position="1"/>
        <end position="22"/>
    </location>
</feature>
<dbReference type="InterPro" id="IPR016059">
    <property type="entry name" value="DNA_ligase_ATP-dep_CS"/>
</dbReference>
<evidence type="ECO:0000313" key="23">
    <source>
        <dbReference type="EMBL" id="QWV93459.1"/>
    </source>
</evidence>
<accession>A0ABX8J9W8</accession>
<dbReference type="GO" id="GO:0003910">
    <property type="term" value="F:DNA ligase (ATP) activity"/>
    <property type="evidence" value="ECO:0007669"/>
    <property type="project" value="UniProtKB-EC"/>
</dbReference>
<dbReference type="PANTHER" id="PTHR42705">
    <property type="entry name" value="BIFUNCTIONAL NON-HOMOLOGOUS END JOINING PROTEIN LIGD"/>
    <property type="match status" value="1"/>
</dbReference>
<evidence type="ECO:0000256" key="17">
    <source>
        <dbReference type="ARBA" id="ARBA00023211"/>
    </source>
</evidence>
<evidence type="ECO:0000256" key="13">
    <source>
        <dbReference type="ARBA" id="ARBA00022932"/>
    </source>
</evidence>
<dbReference type="InterPro" id="IPR014143">
    <property type="entry name" value="NHEJ_ligase_prk"/>
</dbReference>
<evidence type="ECO:0000256" key="11">
    <source>
        <dbReference type="ARBA" id="ARBA00022839"/>
    </source>
</evidence>
<keyword evidence="16" id="KW-0234">DNA repair</keyword>